<accession>A0A3A2ZCX1</accession>
<evidence type="ECO:0000313" key="2">
    <source>
        <dbReference type="Proteomes" id="UP000266188"/>
    </source>
</evidence>
<protein>
    <submittedName>
        <fullName evidence="1">Uncharacterized protein</fullName>
    </submittedName>
</protein>
<organism evidence="1 2">
    <name type="scientific">Aspergillus sclerotialis</name>
    <dbReference type="NCBI Taxonomy" id="2070753"/>
    <lineage>
        <taxon>Eukaryota</taxon>
        <taxon>Fungi</taxon>
        <taxon>Dikarya</taxon>
        <taxon>Ascomycota</taxon>
        <taxon>Pezizomycotina</taxon>
        <taxon>Eurotiomycetes</taxon>
        <taxon>Eurotiomycetidae</taxon>
        <taxon>Eurotiales</taxon>
        <taxon>Aspergillaceae</taxon>
        <taxon>Aspergillus</taxon>
        <taxon>Aspergillus subgen. Polypaecilum</taxon>
    </lineage>
</organism>
<comment type="caution">
    <text evidence="1">The sequence shown here is derived from an EMBL/GenBank/DDBJ whole genome shotgun (WGS) entry which is preliminary data.</text>
</comment>
<evidence type="ECO:0000313" key="1">
    <source>
        <dbReference type="EMBL" id="RJE20143.1"/>
    </source>
</evidence>
<dbReference type="EMBL" id="MVGC01000335">
    <property type="protein sequence ID" value="RJE20143.1"/>
    <property type="molecule type" value="Genomic_DNA"/>
</dbReference>
<name>A0A3A2ZCX1_9EURO</name>
<reference evidence="2" key="1">
    <citation type="submission" date="2017-02" db="EMBL/GenBank/DDBJ databases">
        <authorList>
            <person name="Tafer H."/>
            <person name="Lopandic K."/>
        </authorList>
    </citation>
    <scope>NUCLEOTIDE SEQUENCE [LARGE SCALE GENOMIC DNA]</scope>
    <source>
        <strain evidence="2">CBS 366.77</strain>
    </source>
</reference>
<dbReference type="Proteomes" id="UP000266188">
    <property type="component" value="Unassembled WGS sequence"/>
</dbReference>
<gene>
    <name evidence="1" type="ORF">PHISCL_07526</name>
</gene>
<dbReference type="AlphaFoldDB" id="A0A3A2ZCX1"/>
<sequence length="101" mass="10761">MEVATSTQLSSIAKTVEKKFSGRFASSLPKFMSQNAILDIEGEDDDLSGYLQIDEDNAVVGKFSFNLPLLDSSGEKVAAITGDIKPPLPKVYTASGDGECN</sequence>
<proteinExistence type="predicted"/>
<keyword evidence="2" id="KW-1185">Reference proteome</keyword>